<dbReference type="EC" id="2.3.1.202" evidence="1"/>
<sequence>MKIRILTENLQGLGLGHVARCFNLSAVFLEMGYEVDFFVRGNADFMGFINTQMQDSNTLNSQDFYKDSKEYKTSTDSKHLHILEDSNSTKVTESIINFNKNINSNITNFNNKKVIESTFKYFYPLALQWENITHKSLIECDICIIDSYHLNEFKGFLFECFKCCKIVCLLDDDGLYLELFKQNIPNFYILNPNGFYNLQGLESTQIFSGLQYALLNKCFLDSKRIKKKYDFFVCLGGEDKRDISNVILTRLNEFNFSVCVVLGANYKGKLLQDSNIQNNTESNSQNTQKSYIFHNIKQEKLAKLMAESKACIVSGGGIIFEALSVCKSVFALNLANNQNKQIEILQAQGLVKEIKIDFSKNDIKITKKIKKDSINIGTKVRDFASILCMCAINSSLNLTHNKKEKNFKINLNTKLDSIKVTESRTFNTIKLQAINFCNLSASESLRVLQYRNHPFVSKSMYGSAHISAKTHFDFIESLRHEENSKYFLVQEKSEINTSLSHNGYLDIGVVSLTRINLKHKHAYLGIYKNPLLESYNFKNIDSISYGEKLIEVIKFITFNEYNLKMLFLEVFEKNIRAIKLYEKMGFKMCGRLSNYVKIDNEFQDVFVYELKNNLIKIL</sequence>
<dbReference type="Gene3D" id="3.40.630.30">
    <property type="match status" value="1"/>
</dbReference>
<organism evidence="1 2">
    <name type="scientific">Helicobacter saguini</name>
    <dbReference type="NCBI Taxonomy" id="1548018"/>
    <lineage>
        <taxon>Bacteria</taxon>
        <taxon>Pseudomonadati</taxon>
        <taxon>Campylobacterota</taxon>
        <taxon>Epsilonproteobacteria</taxon>
        <taxon>Campylobacterales</taxon>
        <taxon>Helicobacteraceae</taxon>
        <taxon>Helicobacter</taxon>
    </lineage>
</organism>
<evidence type="ECO:0000313" key="1">
    <source>
        <dbReference type="EMBL" id="MWV69039.1"/>
    </source>
</evidence>
<dbReference type="Proteomes" id="UP000477070">
    <property type="component" value="Unassembled WGS sequence"/>
</dbReference>
<evidence type="ECO:0000313" key="2">
    <source>
        <dbReference type="Proteomes" id="UP000477070"/>
    </source>
</evidence>
<name>A0A6B0HTF8_9HELI</name>
<dbReference type="InterPro" id="IPR020036">
    <property type="entry name" value="PseH"/>
</dbReference>
<gene>
    <name evidence="1" type="primary">pseH</name>
    <name evidence="1" type="ORF">DCO61_03120</name>
</gene>
<dbReference type="RefSeq" id="WP_052062708.1">
    <property type="nucleotide sequence ID" value="NZ_JRMP02000011.1"/>
</dbReference>
<keyword evidence="1" id="KW-0808">Transferase</keyword>
<keyword evidence="1" id="KW-0012">Acyltransferase</keyword>
<accession>A0A6B0HTF8</accession>
<dbReference type="Pfam" id="PF13420">
    <property type="entry name" value="Acetyltransf_4"/>
    <property type="match status" value="1"/>
</dbReference>
<dbReference type="SUPFAM" id="SSF55729">
    <property type="entry name" value="Acyl-CoA N-acyltransferases (Nat)"/>
    <property type="match status" value="1"/>
</dbReference>
<proteinExistence type="predicted"/>
<dbReference type="AlphaFoldDB" id="A0A6B0HTF8"/>
<reference evidence="1 2" key="1">
    <citation type="submission" date="2019-12" db="EMBL/GenBank/DDBJ databases">
        <title>Multi-Generational Helicobacter saguini Isolates.</title>
        <authorList>
            <person name="Mannion A."/>
            <person name="Shen Z."/>
            <person name="Fox J.G."/>
        </authorList>
    </citation>
    <scope>NUCLEOTIDE SEQUENCE [LARGE SCALE GENOMIC DNA]</scope>
    <source>
        <strain evidence="2">16-048 (F4)</strain>
    </source>
</reference>
<dbReference type="EMBL" id="QBIU01000001">
    <property type="protein sequence ID" value="MWV69039.1"/>
    <property type="molecule type" value="Genomic_DNA"/>
</dbReference>
<dbReference type="NCBIfam" id="TIGR03585">
    <property type="entry name" value="PseH"/>
    <property type="match status" value="1"/>
</dbReference>
<comment type="caution">
    <text evidence="1">The sequence shown here is derived from an EMBL/GenBank/DDBJ whole genome shotgun (WGS) entry which is preliminary data.</text>
</comment>
<dbReference type="Gene3D" id="3.40.50.2000">
    <property type="entry name" value="Glycogen Phosphorylase B"/>
    <property type="match status" value="1"/>
</dbReference>
<protein>
    <submittedName>
        <fullName evidence="1">UDP-4-amino-4, 6-dideoxy-N-acetyl-beta-L-altrosamine N-acetyltransferase</fullName>
        <ecNumber evidence="1">2.3.1.202</ecNumber>
    </submittedName>
</protein>
<dbReference type="InterPro" id="IPR016181">
    <property type="entry name" value="Acyl_CoA_acyltransferase"/>
</dbReference>
<dbReference type="GO" id="GO:0016746">
    <property type="term" value="F:acyltransferase activity"/>
    <property type="evidence" value="ECO:0007669"/>
    <property type="project" value="UniProtKB-KW"/>
</dbReference>